<dbReference type="InterPro" id="IPR036890">
    <property type="entry name" value="HATPase_C_sf"/>
</dbReference>
<evidence type="ECO:0000256" key="1">
    <source>
        <dbReference type="ARBA" id="ARBA00000185"/>
    </source>
</evidence>
<dbReference type="PANTHER" id="PTHR45866">
    <property type="entry name" value="DNA GYRASE/TOPOISOMERASE SUBUNIT B"/>
    <property type="match status" value="1"/>
</dbReference>
<accession>A0ABW9ZHQ0</accession>
<dbReference type="InterPro" id="IPR013759">
    <property type="entry name" value="Topo_IIA_B_C"/>
</dbReference>
<dbReference type="HAMAP" id="MF_00938">
    <property type="entry name" value="ParE_type1"/>
    <property type="match status" value="1"/>
</dbReference>
<dbReference type="InterPro" id="IPR018522">
    <property type="entry name" value="TopoIIA_CS"/>
</dbReference>
<dbReference type="EMBL" id="JAABLP010000001">
    <property type="protein sequence ID" value="NBN62235.1"/>
    <property type="molecule type" value="Genomic_DNA"/>
</dbReference>
<keyword evidence="6" id="KW-0460">Magnesium</keyword>
<dbReference type="Gene3D" id="3.30.230.10">
    <property type="match status" value="1"/>
</dbReference>
<reference evidence="13 14" key="1">
    <citation type="submission" date="2020-01" db="EMBL/GenBank/DDBJ databases">
        <authorList>
            <person name="Peng S.Y."/>
            <person name="Li J."/>
            <person name="Wang M."/>
            <person name="Wang L."/>
            <person name="Wang C.Q."/>
            <person name="Wang J.R."/>
        </authorList>
    </citation>
    <scope>NUCLEOTIDE SEQUENCE [LARGE SCALE GENOMIC DNA]</scope>
    <source>
        <strain evidence="13 14">XCT-34</strain>
    </source>
</reference>
<dbReference type="InterPro" id="IPR013506">
    <property type="entry name" value="Topo_IIA_bsu_dom2"/>
</dbReference>
<keyword evidence="9 10" id="KW-0413">Isomerase</keyword>
<evidence type="ECO:0000313" key="13">
    <source>
        <dbReference type="EMBL" id="NBN62235.1"/>
    </source>
</evidence>
<comment type="catalytic activity">
    <reaction evidence="1 10">
        <text>ATP-dependent breakage, passage and rejoining of double-stranded DNA.</text>
        <dbReference type="EC" id="5.6.2.2"/>
    </reaction>
</comment>
<dbReference type="PROSITE" id="PS00177">
    <property type="entry name" value="TOPOISOMERASE_II"/>
    <property type="match status" value="1"/>
</dbReference>
<dbReference type="PRINTS" id="PR01159">
    <property type="entry name" value="DNAGYRASEB"/>
</dbReference>
<keyword evidence="3" id="KW-0479">Metal-binding</keyword>
<dbReference type="PRINTS" id="PR00418">
    <property type="entry name" value="TPI2FAMILY"/>
</dbReference>
<dbReference type="SUPFAM" id="SSF54211">
    <property type="entry name" value="Ribosomal protein S5 domain 2-like"/>
    <property type="match status" value="1"/>
</dbReference>
<dbReference type="SUPFAM" id="SSF56719">
    <property type="entry name" value="Type II DNA topoisomerase"/>
    <property type="match status" value="1"/>
</dbReference>
<evidence type="ECO:0000256" key="3">
    <source>
        <dbReference type="ARBA" id="ARBA00022723"/>
    </source>
</evidence>
<feature type="compositionally biased region" description="Low complexity" evidence="11">
    <location>
        <begin position="9"/>
        <end position="63"/>
    </location>
</feature>
<feature type="binding site" evidence="10">
    <location>
        <position position="418"/>
    </location>
    <ligand>
        <name>ATP</name>
        <dbReference type="ChEBI" id="CHEBI:30616"/>
    </ligand>
</feature>
<evidence type="ECO:0000256" key="11">
    <source>
        <dbReference type="SAM" id="MobiDB-lite"/>
    </source>
</evidence>
<keyword evidence="7 10" id="KW-0799">Topoisomerase</keyword>
<keyword evidence="14" id="KW-1185">Reference proteome</keyword>
<dbReference type="SMART" id="SM00433">
    <property type="entry name" value="TOP2c"/>
    <property type="match status" value="1"/>
</dbReference>
<comment type="cofactor">
    <cofactor evidence="2">
        <name>Mg(2+)</name>
        <dbReference type="ChEBI" id="CHEBI:18420"/>
    </cofactor>
</comment>
<dbReference type="InterPro" id="IPR020568">
    <property type="entry name" value="Ribosomal_Su5_D2-typ_SF"/>
</dbReference>
<keyword evidence="8 10" id="KW-0238">DNA-binding</keyword>
<feature type="binding site" evidence="10">
    <location>
        <position position="78"/>
    </location>
    <ligand>
        <name>ATP</name>
        <dbReference type="ChEBI" id="CHEBI:30616"/>
    </ligand>
</feature>
<feature type="region of interest" description="Disordered" evidence="11">
    <location>
        <begin position="1"/>
        <end position="79"/>
    </location>
</feature>
<keyword evidence="4 10" id="KW-0547">Nucleotide-binding</keyword>
<dbReference type="InterPro" id="IPR005737">
    <property type="entry name" value="TopoIV_B_Gneg"/>
</dbReference>
<comment type="subunit">
    <text evidence="10">Heterotetramer composed of ParC and ParE.</text>
</comment>
<dbReference type="InterPro" id="IPR002288">
    <property type="entry name" value="DNA_gyrase_B_C"/>
</dbReference>
<dbReference type="CDD" id="cd16928">
    <property type="entry name" value="HATPase_GyrB-like"/>
    <property type="match status" value="1"/>
</dbReference>
<dbReference type="InterPro" id="IPR001241">
    <property type="entry name" value="Topo_IIA"/>
</dbReference>
<evidence type="ECO:0000256" key="9">
    <source>
        <dbReference type="ARBA" id="ARBA00023235"/>
    </source>
</evidence>
<dbReference type="Gene3D" id="3.40.50.670">
    <property type="match status" value="1"/>
</dbReference>
<dbReference type="NCBIfam" id="TIGR01055">
    <property type="entry name" value="parE_Gneg"/>
    <property type="match status" value="1"/>
</dbReference>
<dbReference type="EC" id="5.6.2.2" evidence="10"/>
<evidence type="ECO:0000259" key="12">
    <source>
        <dbReference type="PROSITE" id="PS50880"/>
    </source>
</evidence>
<dbReference type="Pfam" id="PF00204">
    <property type="entry name" value="DNA_gyraseB"/>
    <property type="match status" value="1"/>
</dbReference>
<feature type="domain" description="Toprim" evidence="12">
    <location>
        <begin position="498"/>
        <end position="612"/>
    </location>
</feature>
<feature type="binding site" evidence="10">
    <location>
        <position position="145"/>
    </location>
    <ligand>
        <name>ATP</name>
        <dbReference type="ChEBI" id="CHEBI:30616"/>
    </ligand>
</feature>
<dbReference type="Gene3D" id="3.30.565.10">
    <property type="entry name" value="Histidine kinase-like ATPase, C-terminal domain"/>
    <property type="match status" value="1"/>
</dbReference>
<comment type="function">
    <text evidence="10">Topoisomerase IV is essential for chromosome segregation. It relaxes supercoiled DNA. Performs the decatenation events required during the replication of a circular DNA molecule.</text>
</comment>
<evidence type="ECO:0000256" key="8">
    <source>
        <dbReference type="ARBA" id="ARBA00023125"/>
    </source>
</evidence>
<protein>
    <recommendedName>
        <fullName evidence="10">DNA topoisomerase 4 subunit B</fullName>
        <ecNumber evidence="10">5.6.2.2</ecNumber>
    </recommendedName>
    <alternativeName>
        <fullName evidence="10">Topoisomerase IV subunit B</fullName>
    </alternativeName>
</protein>
<evidence type="ECO:0000256" key="6">
    <source>
        <dbReference type="ARBA" id="ARBA00022842"/>
    </source>
</evidence>
<proteinExistence type="inferred from homology"/>
<dbReference type="Pfam" id="PF01751">
    <property type="entry name" value="Toprim"/>
    <property type="match status" value="1"/>
</dbReference>
<feature type="binding site" evidence="10">
    <location>
        <position position="118"/>
    </location>
    <ligand>
        <name>ATP</name>
        <dbReference type="ChEBI" id="CHEBI:30616"/>
    </ligand>
</feature>
<dbReference type="InterPro" id="IPR003594">
    <property type="entry name" value="HATPase_dom"/>
</dbReference>
<dbReference type="Pfam" id="PF00986">
    <property type="entry name" value="DNA_gyraseB_C"/>
    <property type="match status" value="1"/>
</dbReference>
<evidence type="ECO:0000256" key="10">
    <source>
        <dbReference type="HAMAP-Rule" id="MF_00938"/>
    </source>
</evidence>
<keyword evidence="5 10" id="KW-0067">ATP-binding</keyword>
<feature type="site" description="Interaction with DNA" evidence="10">
    <location>
        <position position="532"/>
    </location>
</feature>
<sequence length="717" mass="77899">MSADKDLFARPQTAGAAGAPAAPTGKSAAAAAATAAAALAPADGPAAVPGEAPAPTSAAAPAQRPERTPPKTSSGDDYTAADIEVLEGLEPVRRRPGMYIGGTDEKALHHLFAEIIDNSMDEAVAGHATWIDVSLTADGYVTIIDNGRGIPVDPHPKFKDKSALEIIMTTLHAGGKFDSKVYEASGGLHGVGSSVVNALSEEMVVEVARARKLYRQTFQRGRPVGPLELVGDVHNRRGTLVRFKPDWQIFGKEATFEPARLLRMARSKAYLFGGVEIRWHCDPALIGEKDKTPAEAVFHFPGGLKDFLSERLGTERKVIDDIFAGKVGEPGKHGSVEWAVTWFAGDGFLSSYCNTVTTPEGGTHEAGLRYALLRGLKGYADLVGNKKAAILTSEDIMTSAAGMLSVFIREPEFVGQTKDKLATNEATRITENALRDAFDHWLAASPTQANKLLEWVIDRAEERLRRRQEKDVARKTAVRKLRLPGKLADCSANQSEGTELFIVEGDSAGGSAKQARNRMNQAVLPLRGKILNVANAGRDKLVANQQLADLIQALGVGTRSHYKDADLRYEKIIIMTDADVDGAHIASLLITFFYQEMPEMIRQGHLYLAVPPLYRLTQGGKTIYARTDAHKDELLASVFKGKGKVEIGRFKGLGEMLPSQLKETTMDPAKRTLLKVEIVEGDEADTRDTVEQLMGNKPEARFRFIQDRAEFARDLDI</sequence>
<dbReference type="RefSeq" id="WP_161673018.1">
    <property type="nucleotide sequence ID" value="NZ_JAABLP010000001.1"/>
</dbReference>
<dbReference type="InterPro" id="IPR013760">
    <property type="entry name" value="Topo_IIA-like_dom_sf"/>
</dbReference>
<comment type="similarity">
    <text evidence="10">Belongs to the type II topoisomerase family. ParE type 1 subfamily.</text>
</comment>
<evidence type="ECO:0000256" key="7">
    <source>
        <dbReference type="ARBA" id="ARBA00023029"/>
    </source>
</evidence>
<dbReference type="PROSITE" id="PS50880">
    <property type="entry name" value="TOPRIM"/>
    <property type="match status" value="1"/>
</dbReference>
<dbReference type="Pfam" id="PF02518">
    <property type="entry name" value="HATPase_c"/>
    <property type="match status" value="1"/>
</dbReference>
<evidence type="ECO:0000256" key="4">
    <source>
        <dbReference type="ARBA" id="ARBA00022741"/>
    </source>
</evidence>
<dbReference type="PANTHER" id="PTHR45866:SF4">
    <property type="entry name" value="DNA TOPOISOMERASE 4 SUBUNIT B"/>
    <property type="match status" value="1"/>
</dbReference>
<feature type="site" description="Interaction with DNA" evidence="10">
    <location>
        <position position="584"/>
    </location>
</feature>
<dbReference type="Proteomes" id="UP000541347">
    <property type="component" value="Unassembled WGS sequence"/>
</dbReference>
<gene>
    <name evidence="10 13" type="primary">parE</name>
    <name evidence="13" type="ORF">GWI71_00920</name>
</gene>
<dbReference type="CDD" id="cd00822">
    <property type="entry name" value="TopoII_Trans_DNA_gyrase"/>
    <property type="match status" value="1"/>
</dbReference>
<evidence type="ECO:0000256" key="2">
    <source>
        <dbReference type="ARBA" id="ARBA00001946"/>
    </source>
</evidence>
<evidence type="ECO:0000256" key="5">
    <source>
        <dbReference type="ARBA" id="ARBA00022840"/>
    </source>
</evidence>
<feature type="binding site" evidence="10">
    <location>
        <begin position="187"/>
        <end position="193"/>
    </location>
    <ligand>
        <name>ATP</name>
        <dbReference type="ChEBI" id="CHEBI:30616"/>
    </ligand>
</feature>
<dbReference type="SMART" id="SM00387">
    <property type="entry name" value="HATPase_c"/>
    <property type="match status" value="1"/>
</dbReference>
<dbReference type="InterPro" id="IPR006171">
    <property type="entry name" value="TOPRIM_dom"/>
</dbReference>
<comment type="caution">
    <text evidence="13">The sequence shown here is derived from an EMBL/GenBank/DDBJ whole genome shotgun (WGS) entry which is preliminary data.</text>
</comment>
<dbReference type="SUPFAM" id="SSF55874">
    <property type="entry name" value="ATPase domain of HSP90 chaperone/DNA topoisomerase II/histidine kinase"/>
    <property type="match status" value="1"/>
</dbReference>
<dbReference type="InterPro" id="IPR014721">
    <property type="entry name" value="Ribsml_uS5_D2-typ_fold_subgr"/>
</dbReference>
<feature type="site" description="Interaction with DNA" evidence="10">
    <location>
        <position position="701"/>
    </location>
</feature>
<organism evidence="13 14">
    <name type="scientific">Pannonibacter tanglangensis</name>
    <dbReference type="NCBI Taxonomy" id="2750084"/>
    <lineage>
        <taxon>Bacteria</taxon>
        <taxon>Pseudomonadati</taxon>
        <taxon>Pseudomonadota</taxon>
        <taxon>Alphaproteobacteria</taxon>
        <taxon>Hyphomicrobiales</taxon>
        <taxon>Stappiaceae</taxon>
        <taxon>Pannonibacter</taxon>
    </lineage>
</organism>
<name>A0ABW9ZHQ0_9HYPH</name>
<evidence type="ECO:0000313" key="14">
    <source>
        <dbReference type="Proteomes" id="UP000541347"/>
    </source>
</evidence>
<dbReference type="InterPro" id="IPR000565">
    <property type="entry name" value="Topo_IIA_B"/>
</dbReference>